<comment type="caution">
    <text evidence="2">The sequence shown here is derived from an EMBL/GenBank/DDBJ whole genome shotgun (WGS) entry which is preliminary data.</text>
</comment>
<dbReference type="Proteomes" id="UP001176940">
    <property type="component" value="Unassembled WGS sequence"/>
</dbReference>
<dbReference type="PANTHER" id="PTHR21301:SF12">
    <property type="match status" value="1"/>
</dbReference>
<accession>A0ABN9M450</accession>
<dbReference type="EMBL" id="CAUEEQ010045671">
    <property type="protein sequence ID" value="CAJ0958430.1"/>
    <property type="molecule type" value="Genomic_DNA"/>
</dbReference>
<evidence type="ECO:0000313" key="3">
    <source>
        <dbReference type="Proteomes" id="UP001176940"/>
    </source>
</evidence>
<proteinExistence type="predicted"/>
<dbReference type="Pfam" id="PF26215">
    <property type="entry name" value="HTH_animal"/>
    <property type="match status" value="1"/>
</dbReference>
<protein>
    <recommendedName>
        <fullName evidence="1">Helix-turn-helix domain-containing protein</fullName>
    </recommendedName>
</protein>
<dbReference type="CDD" id="cd10442">
    <property type="entry name" value="GIY-YIG_PLEs"/>
    <property type="match status" value="1"/>
</dbReference>
<keyword evidence="3" id="KW-1185">Reference proteome</keyword>
<reference evidence="2" key="1">
    <citation type="submission" date="2023-07" db="EMBL/GenBank/DDBJ databases">
        <authorList>
            <person name="Stuckert A."/>
        </authorList>
    </citation>
    <scope>NUCLEOTIDE SEQUENCE</scope>
</reference>
<sequence length="443" mass="51220">MDPKSYCTMCPEYADTPYVGDEFKQCEDEFILRRNFLLFGDEFFLQLRGTAMGSNVAPTYANIYMAVLEDEFVYNSSLWRHGTSLELEAFHGFLNQIYSELQFTLTQSTIQIQFLDTLVYKAGNKLETDIFIKTTDRNGLLAFDSNYPRKMVGSLPWSQLLRVRRIVSDEERVDSRLNEMCNKFISRGYPAREVIKYKNKANSCSRLSIRNKTRVESTTDRIPFVSTYNSASSRVGNILRRHWSLLQRGLPFVPKFEAPPMMSFRRGRNFRDKLVKSDIGTSKRSIQSTLSTDKNGNFPCLGCSCCNNMLKGEFFHHPHTGKKIFLKERYTCTSSFVVYMIVCPCGLTYVGETTMEVRARITKHKSTVRTGLTELPVPKHFIDNKHSVNQLRFRVIDSVPVLRREGNRLQILKTKELRWIYTLGLLQPKGLNIDFNLHIEGLQ</sequence>
<organism evidence="2 3">
    <name type="scientific">Ranitomeya imitator</name>
    <name type="common">mimic poison frog</name>
    <dbReference type="NCBI Taxonomy" id="111125"/>
    <lineage>
        <taxon>Eukaryota</taxon>
        <taxon>Metazoa</taxon>
        <taxon>Chordata</taxon>
        <taxon>Craniata</taxon>
        <taxon>Vertebrata</taxon>
        <taxon>Euteleostomi</taxon>
        <taxon>Amphibia</taxon>
        <taxon>Batrachia</taxon>
        <taxon>Anura</taxon>
        <taxon>Neobatrachia</taxon>
        <taxon>Hyloidea</taxon>
        <taxon>Dendrobatidae</taxon>
        <taxon>Dendrobatinae</taxon>
        <taxon>Ranitomeya</taxon>
    </lineage>
</organism>
<gene>
    <name evidence="2" type="ORF">RIMI_LOCUS16386159</name>
</gene>
<evidence type="ECO:0000313" key="2">
    <source>
        <dbReference type="EMBL" id="CAJ0958430.1"/>
    </source>
</evidence>
<name>A0ABN9M450_9NEOB</name>
<dbReference type="PANTHER" id="PTHR21301">
    <property type="entry name" value="REVERSE TRANSCRIPTASE"/>
    <property type="match status" value="1"/>
</dbReference>
<feature type="domain" description="Helix-turn-helix" evidence="1">
    <location>
        <begin position="140"/>
        <end position="196"/>
    </location>
</feature>
<evidence type="ECO:0000259" key="1">
    <source>
        <dbReference type="Pfam" id="PF26215"/>
    </source>
</evidence>
<dbReference type="InterPro" id="IPR058912">
    <property type="entry name" value="HTH_animal"/>
</dbReference>